<feature type="transmembrane region" description="Helical" evidence="2">
    <location>
        <begin position="199"/>
        <end position="225"/>
    </location>
</feature>
<dbReference type="AlphaFoldDB" id="A0A9P5VHH5"/>
<feature type="compositionally biased region" description="Basic residues" evidence="1">
    <location>
        <begin position="80"/>
        <end position="89"/>
    </location>
</feature>
<name>A0A9P5VHH5_9FUNG</name>
<keyword evidence="4" id="KW-1185">Reference proteome</keyword>
<dbReference type="Proteomes" id="UP000696485">
    <property type="component" value="Unassembled WGS sequence"/>
</dbReference>
<evidence type="ECO:0000313" key="3">
    <source>
        <dbReference type="EMBL" id="KAF9324925.1"/>
    </source>
</evidence>
<reference evidence="3" key="1">
    <citation type="journal article" date="2020" name="Fungal Divers.">
        <title>Resolving the Mortierellaceae phylogeny through synthesis of multi-gene phylogenetics and phylogenomics.</title>
        <authorList>
            <person name="Vandepol N."/>
            <person name="Liber J."/>
            <person name="Desiro A."/>
            <person name="Na H."/>
            <person name="Kennedy M."/>
            <person name="Barry K."/>
            <person name="Grigoriev I.V."/>
            <person name="Miller A.N."/>
            <person name="O'Donnell K."/>
            <person name="Stajich J.E."/>
            <person name="Bonito G."/>
        </authorList>
    </citation>
    <scope>NUCLEOTIDE SEQUENCE</scope>
    <source>
        <strain evidence="3">NVP1</strain>
    </source>
</reference>
<feature type="compositionally biased region" description="Low complexity" evidence="1">
    <location>
        <begin position="92"/>
        <end position="112"/>
    </location>
</feature>
<protein>
    <submittedName>
        <fullName evidence="3">Uncharacterized protein</fullName>
    </submittedName>
</protein>
<feature type="compositionally biased region" description="Low complexity" evidence="1">
    <location>
        <begin position="35"/>
        <end position="56"/>
    </location>
</feature>
<feature type="transmembrane region" description="Helical" evidence="2">
    <location>
        <begin position="175"/>
        <end position="193"/>
    </location>
</feature>
<keyword evidence="2" id="KW-0812">Transmembrane</keyword>
<evidence type="ECO:0000313" key="4">
    <source>
        <dbReference type="Proteomes" id="UP000696485"/>
    </source>
</evidence>
<sequence length="377" mass="41641">MAFSMGKEMVCPLCRYLHKHQPFMCLESDAKPLRTPSTSSTTTSTTAFPGTATTSPRGMNGRNRHNSIHLQQHLSNLVQHQRHHQRHRRDNSTSSQENTTPPSTPPTTSLRGSSVLSSIPFFGSSSTSSAFHGRPVSSQLYSYNRRNSNSPRDAYPSTSPFSIPHGHYINMTTWFMLYGVPFSVAILFLAFLLGRAETLWARVSCLVGSVICYMVCWAIAVACLLSQEEAMTALLSPSSVQHVTYPQQQIQGFPIEYEVEPEIMTMRQGATHPAALSSYEDDVSVAEESWHSPTFLAPYYPTPSMTTSPPPQERGVSPAATLVQLATSSLSSAAGAATHLLSFSQRWTASQYAQDLQNRVMDLAEVLDDYSESFGEW</sequence>
<feature type="non-terminal residue" evidence="3">
    <location>
        <position position="1"/>
    </location>
</feature>
<gene>
    <name evidence="3" type="ORF">BG006_000107</name>
</gene>
<dbReference type="EMBL" id="JAAAUY010001006">
    <property type="protein sequence ID" value="KAF9324925.1"/>
    <property type="molecule type" value="Genomic_DNA"/>
</dbReference>
<keyword evidence="2" id="KW-1133">Transmembrane helix</keyword>
<organism evidence="3 4">
    <name type="scientific">Podila minutissima</name>
    <dbReference type="NCBI Taxonomy" id="64525"/>
    <lineage>
        <taxon>Eukaryota</taxon>
        <taxon>Fungi</taxon>
        <taxon>Fungi incertae sedis</taxon>
        <taxon>Mucoromycota</taxon>
        <taxon>Mortierellomycotina</taxon>
        <taxon>Mortierellomycetes</taxon>
        <taxon>Mortierellales</taxon>
        <taxon>Mortierellaceae</taxon>
        <taxon>Podila</taxon>
    </lineage>
</organism>
<accession>A0A9P5VHH5</accession>
<feature type="region of interest" description="Disordered" evidence="1">
    <location>
        <begin position="32"/>
        <end position="64"/>
    </location>
</feature>
<keyword evidence="2" id="KW-0472">Membrane</keyword>
<proteinExistence type="predicted"/>
<comment type="caution">
    <text evidence="3">The sequence shown here is derived from an EMBL/GenBank/DDBJ whole genome shotgun (WGS) entry which is preliminary data.</text>
</comment>
<evidence type="ECO:0000256" key="2">
    <source>
        <dbReference type="SAM" id="Phobius"/>
    </source>
</evidence>
<feature type="region of interest" description="Disordered" evidence="1">
    <location>
        <begin position="77"/>
        <end position="112"/>
    </location>
</feature>
<evidence type="ECO:0000256" key="1">
    <source>
        <dbReference type="SAM" id="MobiDB-lite"/>
    </source>
</evidence>